<keyword evidence="1" id="KW-0539">Nucleus</keyword>
<dbReference type="AlphaFoldDB" id="A0A9P0BTW9"/>
<dbReference type="InterPro" id="IPR006578">
    <property type="entry name" value="MADF-dom"/>
</dbReference>
<evidence type="ECO:0000313" key="5">
    <source>
        <dbReference type="Proteomes" id="UP001154114"/>
    </source>
</evidence>
<dbReference type="PANTHER" id="PTHR12243">
    <property type="entry name" value="MADF DOMAIN TRANSCRIPTION FACTOR"/>
    <property type="match status" value="1"/>
</dbReference>
<reference evidence="4" key="1">
    <citation type="submission" date="2021-12" db="EMBL/GenBank/DDBJ databases">
        <authorList>
            <person name="King R."/>
        </authorList>
    </citation>
    <scope>NUCLEOTIDE SEQUENCE</scope>
</reference>
<dbReference type="PANTHER" id="PTHR12243:SF69">
    <property type="entry name" value="SI:CH73-59F11.3"/>
    <property type="match status" value="1"/>
</dbReference>
<gene>
    <name evidence="4" type="ORF">CINC_LOCUS4455</name>
</gene>
<dbReference type="SMART" id="SM00595">
    <property type="entry name" value="MADF"/>
    <property type="match status" value="1"/>
</dbReference>
<feature type="domain" description="MADF" evidence="2">
    <location>
        <begin position="6"/>
        <end position="109"/>
    </location>
</feature>
<dbReference type="PROSITE" id="PS51031">
    <property type="entry name" value="BESS"/>
    <property type="match status" value="1"/>
</dbReference>
<dbReference type="Proteomes" id="UP001154114">
    <property type="component" value="Chromosome 17"/>
</dbReference>
<evidence type="ECO:0008006" key="6">
    <source>
        <dbReference type="Google" id="ProtNLM"/>
    </source>
</evidence>
<comment type="subcellular location">
    <subcellularLocation>
        <location evidence="1">Nucleus</location>
    </subcellularLocation>
</comment>
<organism evidence="4 5">
    <name type="scientific">Chrysodeixis includens</name>
    <name type="common">Soybean looper</name>
    <name type="synonym">Pseudoplusia includens</name>
    <dbReference type="NCBI Taxonomy" id="689277"/>
    <lineage>
        <taxon>Eukaryota</taxon>
        <taxon>Metazoa</taxon>
        <taxon>Ecdysozoa</taxon>
        <taxon>Arthropoda</taxon>
        <taxon>Hexapoda</taxon>
        <taxon>Insecta</taxon>
        <taxon>Pterygota</taxon>
        <taxon>Neoptera</taxon>
        <taxon>Endopterygota</taxon>
        <taxon>Lepidoptera</taxon>
        <taxon>Glossata</taxon>
        <taxon>Ditrysia</taxon>
        <taxon>Noctuoidea</taxon>
        <taxon>Noctuidae</taxon>
        <taxon>Plusiinae</taxon>
        <taxon>Chrysodeixis</taxon>
    </lineage>
</organism>
<dbReference type="InterPro" id="IPR004210">
    <property type="entry name" value="BESS_motif"/>
</dbReference>
<dbReference type="EMBL" id="LR824020">
    <property type="protein sequence ID" value="CAH0589270.1"/>
    <property type="molecule type" value="Genomic_DNA"/>
</dbReference>
<evidence type="ECO:0000256" key="1">
    <source>
        <dbReference type="PROSITE-ProRule" id="PRU00371"/>
    </source>
</evidence>
<dbReference type="Pfam" id="PF02944">
    <property type="entry name" value="BESS"/>
    <property type="match status" value="1"/>
</dbReference>
<dbReference type="GO" id="GO:0006357">
    <property type="term" value="P:regulation of transcription by RNA polymerase II"/>
    <property type="evidence" value="ECO:0007669"/>
    <property type="project" value="TreeGrafter"/>
</dbReference>
<evidence type="ECO:0000259" key="2">
    <source>
        <dbReference type="PROSITE" id="PS51029"/>
    </source>
</evidence>
<proteinExistence type="predicted"/>
<dbReference type="Pfam" id="PF10545">
    <property type="entry name" value="MADF_DNA_bdg"/>
    <property type="match status" value="1"/>
</dbReference>
<dbReference type="GO" id="GO:0005667">
    <property type="term" value="C:transcription regulator complex"/>
    <property type="evidence" value="ECO:0007669"/>
    <property type="project" value="TreeGrafter"/>
</dbReference>
<accession>A0A9P0BTW9</accession>
<name>A0A9P0BTW9_CHRIL</name>
<dbReference type="InterPro" id="IPR039353">
    <property type="entry name" value="TF_Adf1"/>
</dbReference>
<sequence>MFDTEKLITVIQPRECLWNSQCKLYLNKGARREAWEEIARLFHDDWDSFSAGEKDMKLDYLLKKWRNVRDYYMRSKKRDSYMQDHHRKSAKKSRYYYYDQLRFLDAVWKTRSCSISDKDDANGEDFDISNDITYESCFITEDSNEAPHIKEETTSPRAIPFPLHEPLGKADQDLNVTANQNFLLSLLPDMTSLNERQNMTFRIGVLNLINSLKFGATDGGQSTV</sequence>
<protein>
    <recommendedName>
        <fullName evidence="6">MADF domain-containing protein</fullName>
    </recommendedName>
</protein>
<feature type="domain" description="BESS" evidence="3">
    <location>
        <begin position="176"/>
        <end position="215"/>
    </location>
</feature>
<keyword evidence="5" id="KW-1185">Reference proteome</keyword>
<evidence type="ECO:0000313" key="4">
    <source>
        <dbReference type="EMBL" id="CAH0589270.1"/>
    </source>
</evidence>
<dbReference type="PROSITE" id="PS51029">
    <property type="entry name" value="MADF"/>
    <property type="match status" value="1"/>
</dbReference>
<dbReference type="GO" id="GO:0005634">
    <property type="term" value="C:nucleus"/>
    <property type="evidence" value="ECO:0007669"/>
    <property type="project" value="UniProtKB-SubCell"/>
</dbReference>
<evidence type="ECO:0000259" key="3">
    <source>
        <dbReference type="PROSITE" id="PS51031"/>
    </source>
</evidence>
<dbReference type="OrthoDB" id="7550533at2759"/>
<dbReference type="GO" id="GO:0003677">
    <property type="term" value="F:DNA binding"/>
    <property type="evidence" value="ECO:0007669"/>
    <property type="project" value="InterPro"/>
</dbReference>